<evidence type="ECO:0000256" key="1">
    <source>
        <dbReference type="SAM" id="MobiDB-lite"/>
    </source>
</evidence>
<dbReference type="SUPFAM" id="SSF50249">
    <property type="entry name" value="Nucleic acid-binding proteins"/>
    <property type="match status" value="1"/>
</dbReference>
<name>A0A1H3ZSZ9_9EURY</name>
<evidence type="ECO:0000313" key="5">
    <source>
        <dbReference type="Proteomes" id="UP000236755"/>
    </source>
</evidence>
<dbReference type="Gene3D" id="2.40.50.140">
    <property type="entry name" value="Nucleic acid-binding proteins"/>
    <property type="match status" value="1"/>
</dbReference>
<dbReference type="EMBL" id="FNQT01000004">
    <property type="protein sequence ID" value="SEA26541.1"/>
    <property type="molecule type" value="Genomic_DNA"/>
</dbReference>
<feature type="compositionally biased region" description="Low complexity" evidence="1">
    <location>
        <begin position="50"/>
        <end position="63"/>
    </location>
</feature>
<dbReference type="RefSeq" id="WP_092635350.1">
    <property type="nucleotide sequence ID" value="NZ_FNQT01000004.1"/>
</dbReference>
<evidence type="ECO:0000313" key="4">
    <source>
        <dbReference type="EMBL" id="SEA28495.1"/>
    </source>
</evidence>
<dbReference type="Proteomes" id="UP000236755">
    <property type="component" value="Unassembled WGS sequence"/>
</dbReference>
<accession>A0A1H3ZSZ9</accession>
<feature type="region of interest" description="Disordered" evidence="1">
    <location>
        <begin position="50"/>
        <end position="97"/>
    </location>
</feature>
<organism evidence="3 5">
    <name type="scientific">Haloplanus vescus</name>
    <dbReference type="NCBI Taxonomy" id="555874"/>
    <lineage>
        <taxon>Archaea</taxon>
        <taxon>Methanobacteriati</taxon>
        <taxon>Methanobacteriota</taxon>
        <taxon>Stenosarchaea group</taxon>
        <taxon>Halobacteria</taxon>
        <taxon>Halobacteriales</taxon>
        <taxon>Haloferacaceae</taxon>
        <taxon>Haloplanus</taxon>
    </lineage>
</organism>
<dbReference type="InterPro" id="IPR002792">
    <property type="entry name" value="TRAM_dom"/>
</dbReference>
<dbReference type="STRING" id="555874.SAMN04488065_2434"/>
<feature type="domain" description="TRAM" evidence="2">
    <location>
        <begin position="79"/>
        <end position="138"/>
    </location>
</feature>
<keyword evidence="5" id="KW-1185">Reference proteome</keyword>
<evidence type="ECO:0000313" key="3">
    <source>
        <dbReference type="EMBL" id="SEA26541.1"/>
    </source>
</evidence>
<sequence>MVEIPNSLRSLFSAPIKEQDGTYIVEVPSSEIDFEALSADETYRVAILESPVSTESSVQQESQRAPSRETASHSSSGPPVEEGEVRDVTIETVGDQGDGIAKVERGYVVIVAGAQPGDEPTVEIEQVQENVAFASIVDSNPRAF</sequence>
<evidence type="ECO:0000259" key="2">
    <source>
        <dbReference type="PROSITE" id="PS50926"/>
    </source>
</evidence>
<dbReference type="OrthoDB" id="28569at2157"/>
<dbReference type="AlphaFoldDB" id="A0A1H3ZSZ9"/>
<reference evidence="3 5" key="1">
    <citation type="submission" date="2016-10" db="EMBL/GenBank/DDBJ databases">
        <authorList>
            <person name="de Groot N.N."/>
        </authorList>
    </citation>
    <scope>NUCLEOTIDE SEQUENCE [LARGE SCALE GENOMIC DNA]</scope>
    <source>
        <strain evidence="3 5">CGMCC 1.8712</strain>
    </source>
</reference>
<dbReference type="InterPro" id="IPR012340">
    <property type="entry name" value="NA-bd_OB-fold"/>
</dbReference>
<gene>
    <name evidence="3" type="ORF">SAMN04488065_2434</name>
    <name evidence="4" type="ORF">SAMN04488065_2528</name>
</gene>
<dbReference type="Pfam" id="PF01938">
    <property type="entry name" value="TRAM"/>
    <property type="match status" value="1"/>
</dbReference>
<protein>
    <submittedName>
        <fullName evidence="3">Predicted RNA-binding protein, contains TRAM domain</fullName>
    </submittedName>
</protein>
<dbReference type="PROSITE" id="PS50926">
    <property type="entry name" value="TRAM"/>
    <property type="match status" value="1"/>
</dbReference>
<proteinExistence type="predicted"/>
<dbReference type="EMBL" id="FNQT01000004">
    <property type="protein sequence ID" value="SEA28495.1"/>
    <property type="molecule type" value="Genomic_DNA"/>
</dbReference>